<organism evidence="2 3">
    <name type="scientific">Novosphingobium fuchskuhlense</name>
    <dbReference type="NCBI Taxonomy" id="1117702"/>
    <lineage>
        <taxon>Bacteria</taxon>
        <taxon>Pseudomonadati</taxon>
        <taxon>Pseudomonadota</taxon>
        <taxon>Alphaproteobacteria</taxon>
        <taxon>Sphingomonadales</taxon>
        <taxon>Sphingomonadaceae</taxon>
        <taxon>Novosphingobium</taxon>
    </lineage>
</organism>
<dbReference type="Proteomes" id="UP000058012">
    <property type="component" value="Unassembled WGS sequence"/>
</dbReference>
<accession>A0A124JTM1</accession>
<evidence type="ECO:0000313" key="2">
    <source>
        <dbReference type="EMBL" id="KUR70322.1"/>
    </source>
</evidence>
<comment type="caution">
    <text evidence="2">The sequence shown here is derived from an EMBL/GenBank/DDBJ whole genome shotgun (WGS) entry which is preliminary data.</text>
</comment>
<sequence length="161" mass="16627">MVLMTSTAVLQLLLPQDNPLSAPLPARRAPQWTLPEIGVPTVTAAVSGSSVFAPTRLAMKAAASTDGEEDPDAEAEAPKPKRVGQLGGAFVLGRVRIGAGQAVLVGPGDGRVIRLAPGTGYGGWRLVSIGANAAVFQRGGKRREFRYGASDMSSESEASSE</sequence>
<dbReference type="STRING" id="1117702.AQZ52_15860"/>
<reference evidence="2 3" key="1">
    <citation type="submission" date="2015-10" db="EMBL/GenBank/DDBJ databases">
        <title>Draft genome sequence of Novosphingobium fuchskuhlense DSM 25065 isolated from a surface water sample of the southwest basin of Lake Grosse Fuchskuhle.</title>
        <authorList>
            <person name="Ruckert C."/>
            <person name="Winkler A."/>
            <person name="Glaeser J."/>
            <person name="Grossart H.-P."/>
            <person name="Kalinowski J."/>
            <person name="Glaeser S."/>
        </authorList>
    </citation>
    <scope>NUCLEOTIDE SEQUENCE [LARGE SCALE GENOMIC DNA]</scope>
    <source>
        <strain evidence="2 3">FNE08-7</strain>
    </source>
</reference>
<gene>
    <name evidence="2" type="ORF">AQZ52_15860</name>
</gene>
<feature type="region of interest" description="Disordered" evidence="1">
    <location>
        <begin position="62"/>
        <end position="81"/>
    </location>
</feature>
<evidence type="ECO:0000313" key="3">
    <source>
        <dbReference type="Proteomes" id="UP000058012"/>
    </source>
</evidence>
<proteinExistence type="predicted"/>
<dbReference type="AlphaFoldDB" id="A0A124JTM1"/>
<keyword evidence="3" id="KW-1185">Reference proteome</keyword>
<feature type="compositionally biased region" description="Acidic residues" evidence="1">
    <location>
        <begin position="66"/>
        <end position="75"/>
    </location>
</feature>
<evidence type="ECO:0000256" key="1">
    <source>
        <dbReference type="SAM" id="MobiDB-lite"/>
    </source>
</evidence>
<dbReference type="EMBL" id="LLZS01000009">
    <property type="protein sequence ID" value="KUR70322.1"/>
    <property type="molecule type" value="Genomic_DNA"/>
</dbReference>
<name>A0A124JTM1_9SPHN</name>
<protein>
    <submittedName>
        <fullName evidence="2">Uncharacterized protein</fullName>
    </submittedName>
</protein>